<dbReference type="InterPro" id="IPR011050">
    <property type="entry name" value="Pectin_lyase_fold/virulence"/>
</dbReference>
<organism evidence="3 4">
    <name type="scientific">Oceaniferula marina</name>
    <dbReference type="NCBI Taxonomy" id="2748318"/>
    <lineage>
        <taxon>Bacteria</taxon>
        <taxon>Pseudomonadati</taxon>
        <taxon>Verrucomicrobiota</taxon>
        <taxon>Verrucomicrobiia</taxon>
        <taxon>Verrucomicrobiales</taxon>
        <taxon>Verrucomicrobiaceae</taxon>
        <taxon>Oceaniferula</taxon>
    </lineage>
</organism>
<accession>A0A851GAT2</accession>
<protein>
    <submittedName>
        <fullName evidence="3">DUF4955 domain-containing protein</fullName>
    </submittedName>
</protein>
<dbReference type="Pfam" id="PF12708">
    <property type="entry name" value="Pect-lyase_RHGA_epim"/>
    <property type="match status" value="1"/>
</dbReference>
<comment type="caution">
    <text evidence="3">The sequence shown here is derived from an EMBL/GenBank/DDBJ whole genome shotgun (WGS) entry which is preliminary data.</text>
</comment>
<gene>
    <name evidence="3" type="ORF">HW115_01655</name>
</gene>
<evidence type="ECO:0000313" key="3">
    <source>
        <dbReference type="EMBL" id="NWK54299.1"/>
    </source>
</evidence>
<feature type="domain" description="DUF4955" evidence="2">
    <location>
        <begin position="371"/>
        <end position="517"/>
    </location>
</feature>
<dbReference type="EMBL" id="JACBAZ010000001">
    <property type="protein sequence ID" value="NWK54299.1"/>
    <property type="molecule type" value="Genomic_DNA"/>
</dbReference>
<dbReference type="InterPro" id="IPR032532">
    <property type="entry name" value="DUF4955"/>
</dbReference>
<dbReference type="AlphaFoldDB" id="A0A851GAT2"/>
<dbReference type="SUPFAM" id="SSF51126">
    <property type="entry name" value="Pectin lyase-like"/>
    <property type="match status" value="2"/>
</dbReference>
<dbReference type="Pfam" id="PF16315">
    <property type="entry name" value="DUF4955"/>
    <property type="match status" value="1"/>
</dbReference>
<dbReference type="InterPro" id="IPR012334">
    <property type="entry name" value="Pectin_lyas_fold"/>
</dbReference>
<dbReference type="Gene3D" id="2.160.20.10">
    <property type="entry name" value="Single-stranded right-handed beta-helix, Pectin lyase-like"/>
    <property type="match status" value="1"/>
</dbReference>
<dbReference type="InterPro" id="IPR024535">
    <property type="entry name" value="RHGA/B-epi-like_pectate_lyase"/>
</dbReference>
<proteinExistence type="predicted"/>
<reference evidence="3 4" key="1">
    <citation type="submission" date="2020-07" db="EMBL/GenBank/DDBJ databases">
        <title>Roseicoccus Jingziensis gen. nov., sp. nov., isolated from coastal seawater.</title>
        <authorList>
            <person name="Feng X."/>
        </authorList>
    </citation>
    <scope>NUCLEOTIDE SEQUENCE [LARGE SCALE GENOMIC DNA]</scope>
    <source>
        <strain evidence="3 4">N1E253</strain>
    </source>
</reference>
<name>A0A851GAT2_9BACT</name>
<sequence>MSSTPISKAETSRCDCEAVHQVSPTWSAYQKAKQSGKPTPLIDYSYVGYRRGEVPIPDVKGRTFDVTQYGATPNDGKSDKIAIQKAIDAASKAGGGIIYFPRGRFLINEPGDDQNAIIRVQSSRIILRGSGSGAGGTELFMRHALEAKDPDKMWTTPYMIQVSAPWRKSKQLGKLVQPSPVDSLKIQMDTPDRLQAGDWVGIRRRDNSKSAIASALAPYKPRAEWKKIMEGGVQIREYHQVKSVQQSQVTLRAPLHYAVNPDEGWTVEQWSPIVGVGIEDIAFVGNWHEKFVHHQSALHDGGWSLLSFSHVANGWVRRCRFTDSNNALSLNNSAHITVSEILLDGNKGHAAVAFRNSSHCLGALIDDRASQHHACGVGGMSSGNVFWRIRYPSDTSFEAHASQPRHTLFDRVTGGFIDGRWGGAVQSQPNHLEGAVFWNYHNTSQDKKAPYEFVKTNKKYGQIIMPHVIGFHGGLVNFVPEQTSTLESLGKPVSPESLYEAQLQLRLRNTPKWLKALKKKE</sequence>
<evidence type="ECO:0000259" key="1">
    <source>
        <dbReference type="Pfam" id="PF12708"/>
    </source>
</evidence>
<feature type="domain" description="Rhamnogalacturonase A/B/Epimerase-like pectate lyase" evidence="1">
    <location>
        <begin position="64"/>
        <end position="111"/>
    </location>
</feature>
<keyword evidence="4" id="KW-1185">Reference proteome</keyword>
<evidence type="ECO:0000313" key="4">
    <source>
        <dbReference type="Proteomes" id="UP000557872"/>
    </source>
</evidence>
<dbReference type="Proteomes" id="UP000557872">
    <property type="component" value="Unassembled WGS sequence"/>
</dbReference>
<evidence type="ECO:0000259" key="2">
    <source>
        <dbReference type="Pfam" id="PF16315"/>
    </source>
</evidence>